<dbReference type="Pfam" id="PF01731">
    <property type="entry name" value="Arylesterase"/>
    <property type="match status" value="1"/>
</dbReference>
<dbReference type="GO" id="GO:0004064">
    <property type="term" value="F:arylesterase activity"/>
    <property type="evidence" value="ECO:0007669"/>
    <property type="project" value="UniProtKB-UniRule"/>
</dbReference>
<organism evidence="15 16">
    <name type="scientific">Rattus norvegicus</name>
    <name type="common">Rat</name>
    <dbReference type="NCBI Taxonomy" id="10116"/>
    <lineage>
        <taxon>Eukaryota</taxon>
        <taxon>Metazoa</taxon>
        <taxon>Chordata</taxon>
        <taxon>Craniata</taxon>
        <taxon>Vertebrata</taxon>
        <taxon>Euteleostomi</taxon>
        <taxon>Mammalia</taxon>
        <taxon>Eutheria</taxon>
        <taxon>Euarchontoglires</taxon>
        <taxon>Glires</taxon>
        <taxon>Rodentia</taxon>
        <taxon>Myomorpha</taxon>
        <taxon>Muroidea</taxon>
        <taxon>Muridae</taxon>
        <taxon>Murinae</taxon>
        <taxon>Rattus</taxon>
    </lineage>
</organism>
<evidence type="ECO:0000256" key="12">
    <source>
        <dbReference type="PIRSR" id="PIRSR602640-4"/>
    </source>
</evidence>
<comment type="cofactor">
    <cofactor evidence="11 13">
        <name>Ca(2+)</name>
        <dbReference type="ChEBI" id="CHEBI:29108"/>
    </cofactor>
    <text evidence="11 13">Binds 2 calcium ions per subunit.</text>
</comment>
<comment type="catalytic activity">
    <reaction evidence="1 13">
        <text>a phenyl acetate + H2O = a phenol + acetate + H(+)</text>
        <dbReference type="Rhea" id="RHEA:17309"/>
        <dbReference type="ChEBI" id="CHEBI:15377"/>
        <dbReference type="ChEBI" id="CHEBI:15378"/>
        <dbReference type="ChEBI" id="CHEBI:30089"/>
        <dbReference type="ChEBI" id="CHEBI:33853"/>
        <dbReference type="ChEBI" id="CHEBI:140310"/>
        <dbReference type="EC" id="3.1.1.2"/>
    </reaction>
</comment>
<evidence type="ECO:0000313" key="17">
    <source>
        <dbReference type="RGD" id="620062"/>
    </source>
</evidence>
<dbReference type="EC" id="3.1.1.2" evidence="13"/>
<evidence type="ECO:0000256" key="1">
    <source>
        <dbReference type="ARBA" id="ARBA00000368"/>
    </source>
</evidence>
<comment type="catalytic activity">
    <reaction evidence="2">
        <text>an N-acyl-L-homoserine lactone + H2O = an N-acyl-L-homoserine + H(+)</text>
        <dbReference type="Rhea" id="RHEA:22576"/>
        <dbReference type="ChEBI" id="CHEBI:15377"/>
        <dbReference type="ChEBI" id="CHEBI:15378"/>
        <dbReference type="ChEBI" id="CHEBI:55474"/>
        <dbReference type="ChEBI" id="CHEBI:58921"/>
        <dbReference type="EC" id="3.1.1.81"/>
    </reaction>
</comment>
<sequence>MAKLLGLTLVGLVLALYKNHRSSYQTRLNAFREVTPVDLPNCTLVKGIEAGAEDLEILPNGLTFFSTGLKYPGIKSFDPSKPGKILLMDLNEKEPAVSELAIMGNTLDMSSFNPHGISTFIDEDNTVYLLVVSHPDSSSTVEVFKFQEEERSLLHLKTITHELLPSINDIAAVGPESFYATNDHYFADPYLRSWEMYLGLSWSNVVYYSPDKVRVVADGFDFANGIGISLDGKYVYIAELLAHKIHVYEKHANWTLTPLKPEAGKNPDPSTEERIQKMWYIYTMEYYSAIKNNDFMKFTGKWSELENIILSEVTQSQKNTHGMHSLISGY</sequence>
<dbReference type="Gene3D" id="2.120.10.30">
    <property type="entry name" value="TolB, C-terminal domain"/>
    <property type="match status" value="1"/>
</dbReference>
<evidence type="ECO:0000256" key="2">
    <source>
        <dbReference type="ARBA" id="ARBA00000450"/>
    </source>
</evidence>
<evidence type="ECO:0000256" key="8">
    <source>
        <dbReference type="ARBA" id="ARBA00023157"/>
    </source>
</evidence>
<name>A0A8I5ZN72_RAT</name>
<feature type="binding site" evidence="11">
    <location>
        <position position="53"/>
    </location>
    <ligand>
        <name>Ca(2+)</name>
        <dbReference type="ChEBI" id="CHEBI:29108"/>
        <label>1</label>
        <note>catalytic</note>
    </ligand>
</feature>
<accession>A0A8I5ZN72</accession>
<feature type="binding site" evidence="11">
    <location>
        <position position="117"/>
    </location>
    <ligand>
        <name>Ca(2+)</name>
        <dbReference type="ChEBI" id="CHEBI:29108"/>
        <label>2</label>
    </ligand>
</feature>
<dbReference type="GeneTree" id="ENSGT00390000008932"/>
<feature type="binding site" evidence="11">
    <location>
        <position position="54"/>
    </location>
    <ligand>
        <name>Ca(2+)</name>
        <dbReference type="ChEBI" id="CHEBI:29108"/>
        <label>2</label>
    </ligand>
</feature>
<feature type="chain" id="PRO_5035312613" description="Paraoxonase" evidence="14">
    <location>
        <begin position="16"/>
        <end position="330"/>
    </location>
</feature>
<evidence type="ECO:0000313" key="15">
    <source>
        <dbReference type="Ensembl" id="ENSRNOP00000079524.1"/>
    </source>
</evidence>
<feature type="binding site" evidence="11">
    <location>
        <position position="224"/>
    </location>
    <ligand>
        <name>Ca(2+)</name>
        <dbReference type="ChEBI" id="CHEBI:29108"/>
        <label>1</label>
        <note>catalytic</note>
    </ligand>
</feature>
<reference evidence="15" key="3">
    <citation type="submission" date="2025-09" db="UniProtKB">
        <authorList>
            <consortium name="Ensembl"/>
        </authorList>
    </citation>
    <scope>IDENTIFICATION</scope>
    <source>
        <strain evidence="15">Brown Norway</strain>
    </source>
</reference>
<evidence type="ECO:0000256" key="14">
    <source>
        <dbReference type="SAM" id="SignalP"/>
    </source>
</evidence>
<evidence type="ECO:0000313" key="16">
    <source>
        <dbReference type="Proteomes" id="UP000002494"/>
    </source>
</evidence>
<feature type="signal peptide" evidence="14">
    <location>
        <begin position="1"/>
        <end position="15"/>
    </location>
</feature>
<dbReference type="FunFam" id="2.120.10.30:FF:000023">
    <property type="entry name" value="Serum paraoxonase/arylesterase 2"/>
    <property type="match status" value="1"/>
</dbReference>
<keyword evidence="18" id="KW-1267">Proteomics identification</keyword>
<evidence type="ECO:0000256" key="5">
    <source>
        <dbReference type="ARBA" id="ARBA00022729"/>
    </source>
</evidence>
<keyword evidence="4 11" id="KW-0479">Metal-binding</keyword>
<keyword evidence="7 11" id="KW-0106">Calcium</keyword>
<evidence type="ECO:0000256" key="3">
    <source>
        <dbReference type="ARBA" id="ARBA00008595"/>
    </source>
</evidence>
<dbReference type="PRINTS" id="PR01786">
    <property type="entry name" value="PARAOXONASE1"/>
</dbReference>
<comment type="similarity">
    <text evidence="3 13">Belongs to the paraoxonase family.</text>
</comment>
<dbReference type="Proteomes" id="UP000002494">
    <property type="component" value="Chromosome 4"/>
</dbReference>
<dbReference type="InterPro" id="IPR008363">
    <property type="entry name" value="Paraoxonase1"/>
</dbReference>
<evidence type="ECO:0000256" key="13">
    <source>
        <dbReference type="RuleBase" id="RU368025"/>
    </source>
</evidence>
<dbReference type="InterPro" id="IPR051288">
    <property type="entry name" value="Serum_paraoxonase/arylesterase"/>
</dbReference>
<dbReference type="GO" id="GO:0102007">
    <property type="term" value="F:acyl-L-homoserine-lactone lactonohydrolase activity"/>
    <property type="evidence" value="ECO:0007669"/>
    <property type="project" value="UniProtKB-EC"/>
</dbReference>
<keyword evidence="6 13" id="KW-0378">Hydrolase</keyword>
<comment type="PTM">
    <text evidence="12">Glycosylated.</text>
</comment>
<evidence type="ECO:0000256" key="10">
    <source>
        <dbReference type="PIRSR" id="PIRSR602640-1"/>
    </source>
</evidence>
<evidence type="ECO:0000256" key="7">
    <source>
        <dbReference type="ARBA" id="ARBA00022837"/>
    </source>
</evidence>
<dbReference type="RGD" id="620062">
    <property type="gene designation" value="Pon1"/>
</dbReference>
<evidence type="ECO:0000256" key="4">
    <source>
        <dbReference type="ARBA" id="ARBA00022723"/>
    </source>
</evidence>
<reference evidence="15" key="1">
    <citation type="submission" date="2024-01" db="EMBL/GenBank/DDBJ databases">
        <title>GRCr8: a new rat reference genome assembly contstructed from accurate long reads and long range scaffolding.</title>
        <authorList>
            <person name="Doris P.A."/>
            <person name="Kalbfleisch T."/>
            <person name="Li K."/>
            <person name="Howe K."/>
            <person name="Wood J."/>
        </authorList>
    </citation>
    <scope>NUCLEOTIDE SEQUENCE [LARGE SCALE GENOMIC DNA]</scope>
    <source>
        <strain evidence="15">Brown Norway</strain>
    </source>
</reference>
<evidence type="ECO:0007829" key="18">
    <source>
        <dbReference type="PeptideAtlas" id="A0A8I5ZN72"/>
    </source>
</evidence>
<keyword evidence="8 13" id="KW-1015">Disulfide bond</keyword>
<dbReference type="AlphaFoldDB" id="A0A8I5ZN72"/>
<reference evidence="15" key="2">
    <citation type="submission" date="2025-08" db="UniProtKB">
        <authorList>
            <consortium name="Ensembl"/>
        </authorList>
    </citation>
    <scope>IDENTIFICATION</scope>
    <source>
        <strain evidence="15">Brown Norway</strain>
    </source>
</reference>
<keyword evidence="16" id="KW-1185">Reference proteome</keyword>
<dbReference type="InterPro" id="IPR011042">
    <property type="entry name" value="6-blade_b-propeller_TolB-like"/>
</dbReference>
<feature type="binding site" evidence="11">
    <location>
        <position position="169"/>
    </location>
    <ligand>
        <name>Ca(2+)</name>
        <dbReference type="ChEBI" id="CHEBI:29108"/>
        <label>2</label>
    </ligand>
</feature>
<feature type="binding site" evidence="11">
    <location>
        <position position="168"/>
    </location>
    <ligand>
        <name>Ca(2+)</name>
        <dbReference type="ChEBI" id="CHEBI:29108"/>
        <label>1</label>
        <note>catalytic</note>
    </ligand>
</feature>
<evidence type="ECO:0000256" key="9">
    <source>
        <dbReference type="ARBA" id="ARBA00023180"/>
    </source>
</evidence>
<keyword evidence="9 12" id="KW-0325">Glycoprotein</keyword>
<dbReference type="PRINTS" id="PR01785">
    <property type="entry name" value="PARAOXONASE"/>
</dbReference>
<evidence type="ECO:0000256" key="6">
    <source>
        <dbReference type="ARBA" id="ARBA00022801"/>
    </source>
</evidence>
<gene>
    <name evidence="15 17" type="primary">Pon1</name>
</gene>
<evidence type="ECO:0000256" key="11">
    <source>
        <dbReference type="PIRSR" id="PIRSR602640-2"/>
    </source>
</evidence>
<dbReference type="PANTHER" id="PTHR11799:SF16">
    <property type="entry name" value="SERUM PARAOXONASE_ARYLESTERASE 1"/>
    <property type="match status" value="1"/>
</dbReference>
<dbReference type="InterPro" id="IPR002640">
    <property type="entry name" value="Arylesterase"/>
</dbReference>
<dbReference type="Ensembl" id="ENSRNOT00000113709.2">
    <property type="protein sequence ID" value="ENSRNOP00000079524.1"/>
    <property type="gene ID" value="ENSRNOG00000008902.8"/>
</dbReference>
<dbReference type="GO" id="GO:0046872">
    <property type="term" value="F:metal ion binding"/>
    <property type="evidence" value="ECO:0007669"/>
    <property type="project" value="UniProtKB-KW"/>
</dbReference>
<protein>
    <recommendedName>
        <fullName evidence="13">Paraoxonase</fullName>
        <ecNumber evidence="13">3.1.1.2</ecNumber>
    </recommendedName>
</protein>
<dbReference type="PANTHER" id="PTHR11799">
    <property type="entry name" value="PARAOXONASE"/>
    <property type="match status" value="1"/>
</dbReference>
<keyword evidence="5 14" id="KW-0732">Signal</keyword>
<proteinExistence type="evidence at protein level"/>
<feature type="active site" description="Proton acceptor" evidence="10">
    <location>
        <position position="115"/>
    </location>
</feature>
<feature type="glycosylation site" description="N-linked (GlcNAc...) asparagine" evidence="12">
    <location>
        <position position="253"/>
    </location>
</feature>
<dbReference type="SUPFAM" id="SSF63829">
    <property type="entry name" value="Calcium-dependent phosphotriesterase"/>
    <property type="match status" value="1"/>
</dbReference>
<dbReference type="GO" id="GO:0005576">
    <property type="term" value="C:extracellular region"/>
    <property type="evidence" value="ECO:0007669"/>
    <property type="project" value="InterPro"/>
</dbReference>